<reference evidence="3 4" key="1">
    <citation type="submission" date="2019-03" db="EMBL/GenBank/DDBJ databases">
        <title>Genomic Encyclopedia of Type Strains, Phase IV (KMG-IV): sequencing the most valuable type-strain genomes for metagenomic binning, comparative biology and taxonomic classification.</title>
        <authorList>
            <person name="Goeker M."/>
        </authorList>
    </citation>
    <scope>NUCLEOTIDE SEQUENCE [LARGE SCALE GENOMIC DNA]</scope>
    <source>
        <strain evidence="3 4">DSM 100013</strain>
    </source>
</reference>
<dbReference type="OrthoDB" id="2961302at2"/>
<accession>A0A4R2TZ84</accession>
<keyword evidence="4" id="KW-1185">Reference proteome</keyword>
<sequence length="432" mass="49514">MRDIDKLLMDKKEDLDNIVVPKELEERLSNALKDKEFPKKRFIKANRIIVACILMFLITFNFNTLAYYSKKLIGYDQLMNTTLKNLNDLGMGQIIGESHTFSNGVLFTLDGIMIDDNQLLAFYTVTDNTGENDFISLDPSLNLKGLYKRYFMRSGHGEILGESNQTKWVMSFDPPAFYERTLYLNVYMNIDGMMEEGEIPFKLDRNKAMKSTLKQVINKTFKNDGVNLKLSSIHASPTSTVIEGSIQNILQLAIDKISGERIRPNKLEMKLIANGEEVEKRGGSMSTDINGIRFTKEFDALPSNLESVQIHLESLSIDKDVNKFIELNKDDREINIEIEGQNILIDEIKEINGSTYITFSTVEDVVLTGVYLIIDGEKINLKETLNSEYDKLYDGRVMHRRTMHFNSSGLNYQLSIERMSFSEKYNEVIDVK</sequence>
<dbReference type="AlphaFoldDB" id="A0A4R2TZ84"/>
<dbReference type="Pfam" id="PF13786">
    <property type="entry name" value="DUF4179"/>
    <property type="match status" value="1"/>
</dbReference>
<dbReference type="Proteomes" id="UP000295504">
    <property type="component" value="Unassembled WGS sequence"/>
</dbReference>
<feature type="transmembrane region" description="Helical" evidence="1">
    <location>
        <begin position="48"/>
        <end position="68"/>
    </location>
</feature>
<evidence type="ECO:0000313" key="4">
    <source>
        <dbReference type="Proteomes" id="UP000295504"/>
    </source>
</evidence>
<feature type="domain" description="DUF4179" evidence="2">
    <location>
        <begin position="39"/>
        <end position="126"/>
    </location>
</feature>
<proteinExistence type="predicted"/>
<name>A0A4R2TZ84_9FIRM</name>
<dbReference type="RefSeq" id="WP_132848112.1">
    <property type="nucleotide sequence ID" value="NZ_CP058648.1"/>
</dbReference>
<organism evidence="3 4">
    <name type="scientific">Serpentinicella alkaliphila</name>
    <dbReference type="NCBI Taxonomy" id="1734049"/>
    <lineage>
        <taxon>Bacteria</taxon>
        <taxon>Bacillati</taxon>
        <taxon>Bacillota</taxon>
        <taxon>Clostridia</taxon>
        <taxon>Peptostreptococcales</taxon>
        <taxon>Natronincolaceae</taxon>
        <taxon>Serpentinicella</taxon>
    </lineage>
</organism>
<evidence type="ECO:0000259" key="2">
    <source>
        <dbReference type="Pfam" id="PF13786"/>
    </source>
</evidence>
<dbReference type="Gene3D" id="2.60.40.1630">
    <property type="entry name" value="bacillus anthracis domain"/>
    <property type="match status" value="1"/>
</dbReference>
<evidence type="ECO:0000313" key="3">
    <source>
        <dbReference type="EMBL" id="TCQ03039.1"/>
    </source>
</evidence>
<gene>
    <name evidence="3" type="ORF">EDD79_10111</name>
</gene>
<keyword evidence="1" id="KW-0812">Transmembrane</keyword>
<keyword evidence="1" id="KW-0472">Membrane</keyword>
<comment type="caution">
    <text evidence="3">The sequence shown here is derived from an EMBL/GenBank/DDBJ whole genome shotgun (WGS) entry which is preliminary data.</text>
</comment>
<dbReference type="EMBL" id="SLYC01000011">
    <property type="protein sequence ID" value="TCQ03039.1"/>
    <property type="molecule type" value="Genomic_DNA"/>
</dbReference>
<protein>
    <submittedName>
        <fullName evidence="3">Uncharacterized protein DUF4179</fullName>
    </submittedName>
</protein>
<evidence type="ECO:0000256" key="1">
    <source>
        <dbReference type="SAM" id="Phobius"/>
    </source>
</evidence>
<dbReference type="InterPro" id="IPR025436">
    <property type="entry name" value="DUF4179"/>
</dbReference>
<keyword evidence="1" id="KW-1133">Transmembrane helix</keyword>